<name>A0A2H4SUV0_CORMI</name>
<evidence type="ECO:0000313" key="8">
    <source>
        <dbReference type="Proteomes" id="UP000323067"/>
    </source>
</evidence>
<feature type="transmembrane region" description="Helical" evidence="5">
    <location>
        <begin position="51"/>
        <end position="72"/>
    </location>
</feature>
<accession>A0A2H4SUV0</accession>
<sequence length="197" mass="21428">MTGPIITSPAPYHILAYGTLVGTSFFHTFVNSPILFTNTERPVFSVIQTKIFPIYFGLQTALPAILALTFPGSTLLAAPNGFSTLLHESNRWGSLVPIATMFVSGVLNMVVLLPASRAVMKQRQGQGPYTLEDDIGEFANHAVAKRDGKQWYDEGPHSDEMRALSKRFGMLHGISSLLNLAVLIGSITYGFTLGARL</sequence>
<feature type="transmembrane region" description="Helical" evidence="5">
    <location>
        <begin position="12"/>
        <end position="30"/>
    </location>
</feature>
<protein>
    <recommendedName>
        <fullName evidence="6">TMEM205-like domain-containing protein</fullName>
    </recommendedName>
</protein>
<evidence type="ECO:0000259" key="6">
    <source>
        <dbReference type="Pfam" id="PF13664"/>
    </source>
</evidence>
<dbReference type="EMBL" id="CP023327">
    <property type="protein sequence ID" value="ATY66885.1"/>
    <property type="molecule type" value="Genomic_DNA"/>
</dbReference>
<keyword evidence="2 5" id="KW-0812">Transmembrane</keyword>
<feature type="domain" description="TMEM205-like" evidence="6">
    <location>
        <begin position="15"/>
        <end position="124"/>
    </location>
</feature>
<gene>
    <name evidence="7" type="ORF">A9K55_000560</name>
</gene>
<dbReference type="Pfam" id="PF13664">
    <property type="entry name" value="DUF4149"/>
    <property type="match status" value="1"/>
</dbReference>
<evidence type="ECO:0000256" key="5">
    <source>
        <dbReference type="SAM" id="Phobius"/>
    </source>
</evidence>
<dbReference type="VEuPathDB" id="FungiDB:A9K55_000560"/>
<feature type="transmembrane region" description="Helical" evidence="5">
    <location>
        <begin position="170"/>
        <end position="191"/>
    </location>
</feature>
<dbReference type="VEuPathDB" id="FungiDB:CCM_01838"/>
<proteinExistence type="predicted"/>
<dbReference type="PANTHER" id="PTHR23241">
    <property type="entry name" value="LATE EMBRYOGENESIS ABUNDANT PLANTS LEA-RELATED"/>
    <property type="match status" value="1"/>
</dbReference>
<evidence type="ECO:0000313" key="7">
    <source>
        <dbReference type="EMBL" id="ATY66885.1"/>
    </source>
</evidence>
<dbReference type="InterPro" id="IPR053009">
    <property type="entry name" value="Xanthocillin_Biosynth-Assoc"/>
</dbReference>
<reference evidence="7 8" key="1">
    <citation type="journal article" date="2017" name="BMC Genomics">
        <title>Chromosome level assembly and secondary metabolite potential of the parasitic fungus Cordyceps militaris.</title>
        <authorList>
            <person name="Kramer G.J."/>
            <person name="Nodwell J.R."/>
        </authorList>
    </citation>
    <scope>NUCLEOTIDE SEQUENCE [LARGE SCALE GENOMIC DNA]</scope>
    <source>
        <strain evidence="7 8">ATCC 34164</strain>
    </source>
</reference>
<keyword evidence="4 5" id="KW-0472">Membrane</keyword>
<evidence type="ECO:0000256" key="4">
    <source>
        <dbReference type="ARBA" id="ARBA00023136"/>
    </source>
</evidence>
<feature type="transmembrane region" description="Helical" evidence="5">
    <location>
        <begin position="92"/>
        <end position="113"/>
    </location>
</feature>
<evidence type="ECO:0000256" key="3">
    <source>
        <dbReference type="ARBA" id="ARBA00022989"/>
    </source>
</evidence>
<comment type="subcellular location">
    <subcellularLocation>
        <location evidence="1">Membrane</location>
    </subcellularLocation>
</comment>
<keyword evidence="3 5" id="KW-1133">Transmembrane helix</keyword>
<dbReference type="PANTHER" id="PTHR23241:SF106">
    <property type="entry name" value="DUF4149 DOMAIN-CONTAINING PROTEIN"/>
    <property type="match status" value="1"/>
</dbReference>
<organism evidence="7 8">
    <name type="scientific">Cordyceps militaris</name>
    <name type="common">Caterpillar fungus</name>
    <name type="synonym">Clavaria militaris</name>
    <dbReference type="NCBI Taxonomy" id="73501"/>
    <lineage>
        <taxon>Eukaryota</taxon>
        <taxon>Fungi</taxon>
        <taxon>Dikarya</taxon>
        <taxon>Ascomycota</taxon>
        <taxon>Pezizomycotina</taxon>
        <taxon>Sordariomycetes</taxon>
        <taxon>Hypocreomycetidae</taxon>
        <taxon>Hypocreales</taxon>
        <taxon>Cordycipitaceae</taxon>
        <taxon>Cordyceps</taxon>
    </lineage>
</organism>
<dbReference type="Proteomes" id="UP000323067">
    <property type="component" value="Chromosome ii"/>
</dbReference>
<dbReference type="GO" id="GO:0016020">
    <property type="term" value="C:membrane"/>
    <property type="evidence" value="ECO:0007669"/>
    <property type="project" value="UniProtKB-SubCell"/>
</dbReference>
<dbReference type="AlphaFoldDB" id="A0A2H4SUV0"/>
<evidence type="ECO:0000256" key="1">
    <source>
        <dbReference type="ARBA" id="ARBA00004370"/>
    </source>
</evidence>
<dbReference type="InterPro" id="IPR025423">
    <property type="entry name" value="TMEM205-like"/>
</dbReference>
<evidence type="ECO:0000256" key="2">
    <source>
        <dbReference type="ARBA" id="ARBA00022692"/>
    </source>
</evidence>
<dbReference type="OrthoDB" id="1641132at2759"/>